<name>A0A4Y2RB12_ARAVE</name>
<protein>
    <submittedName>
        <fullName evidence="1">Uncharacterized protein</fullName>
    </submittedName>
</protein>
<sequence>MNEQSDLPVTKNSRINCGRISFILKDMICEVRENKDTIELNRLNLHYCTLACGRTKDDRIQPFIQEIQQLIGESLERTKLQQGHKHNGKIPKGNYGQFINTTNTPPIAFDVSFNSVNNANRINEVPEEVDAIMKDDSDVAICSPGEGSNNTDKEEVFKVH</sequence>
<reference evidence="1 2" key="1">
    <citation type="journal article" date="2019" name="Sci. Rep.">
        <title>Orb-weaving spider Araneus ventricosus genome elucidates the spidroin gene catalogue.</title>
        <authorList>
            <person name="Kono N."/>
            <person name="Nakamura H."/>
            <person name="Ohtoshi R."/>
            <person name="Moran D.A.P."/>
            <person name="Shinohara A."/>
            <person name="Yoshida Y."/>
            <person name="Fujiwara M."/>
            <person name="Mori M."/>
            <person name="Tomita M."/>
            <person name="Arakawa K."/>
        </authorList>
    </citation>
    <scope>NUCLEOTIDE SEQUENCE [LARGE SCALE GENOMIC DNA]</scope>
</reference>
<comment type="caution">
    <text evidence="1">The sequence shown here is derived from an EMBL/GenBank/DDBJ whole genome shotgun (WGS) entry which is preliminary data.</text>
</comment>
<gene>
    <name evidence="1" type="ORF">AVEN_5843_1</name>
</gene>
<keyword evidence="2" id="KW-1185">Reference proteome</keyword>
<dbReference type="Proteomes" id="UP000499080">
    <property type="component" value="Unassembled WGS sequence"/>
</dbReference>
<accession>A0A4Y2RB12</accession>
<evidence type="ECO:0000313" key="1">
    <source>
        <dbReference type="EMBL" id="GBN72982.1"/>
    </source>
</evidence>
<evidence type="ECO:0000313" key="2">
    <source>
        <dbReference type="Proteomes" id="UP000499080"/>
    </source>
</evidence>
<dbReference type="EMBL" id="BGPR01016437">
    <property type="protein sequence ID" value="GBN72982.1"/>
    <property type="molecule type" value="Genomic_DNA"/>
</dbReference>
<organism evidence="1 2">
    <name type="scientific">Araneus ventricosus</name>
    <name type="common">Orbweaver spider</name>
    <name type="synonym">Epeira ventricosa</name>
    <dbReference type="NCBI Taxonomy" id="182803"/>
    <lineage>
        <taxon>Eukaryota</taxon>
        <taxon>Metazoa</taxon>
        <taxon>Ecdysozoa</taxon>
        <taxon>Arthropoda</taxon>
        <taxon>Chelicerata</taxon>
        <taxon>Arachnida</taxon>
        <taxon>Araneae</taxon>
        <taxon>Araneomorphae</taxon>
        <taxon>Entelegynae</taxon>
        <taxon>Araneoidea</taxon>
        <taxon>Araneidae</taxon>
        <taxon>Araneus</taxon>
    </lineage>
</organism>
<proteinExistence type="predicted"/>
<dbReference type="AlphaFoldDB" id="A0A4Y2RB12"/>